<gene>
    <name evidence="1" type="ORF">GCM10009765_61220</name>
</gene>
<accession>A0ABN2IEV8</accession>
<evidence type="ECO:0000313" key="1">
    <source>
        <dbReference type="EMBL" id="GAA1703729.1"/>
    </source>
</evidence>
<sequence>MRTTGFVPRTKQAHMTASIDLTSAPTRTAPPHTREAEVFVLWCTLTRTDSTEFDADDRSAFYARPQMSALCSTPDSVLNDAAMYARKGRSLPLERWLAAVQVVRPAAKAH</sequence>
<name>A0ABN2IEV8_9ACTN</name>
<comment type="caution">
    <text evidence="1">The sequence shown here is derived from an EMBL/GenBank/DDBJ whole genome shotgun (WGS) entry which is preliminary data.</text>
</comment>
<dbReference type="Proteomes" id="UP001500618">
    <property type="component" value="Unassembled WGS sequence"/>
</dbReference>
<dbReference type="RefSeq" id="WP_344313734.1">
    <property type="nucleotide sequence ID" value="NZ_BAAANY010000029.1"/>
</dbReference>
<dbReference type="EMBL" id="BAAANY010000029">
    <property type="protein sequence ID" value="GAA1703729.1"/>
    <property type="molecule type" value="Genomic_DNA"/>
</dbReference>
<organism evidence="1 2">
    <name type="scientific">Fodinicola feengrottensis</name>
    <dbReference type="NCBI Taxonomy" id="435914"/>
    <lineage>
        <taxon>Bacteria</taxon>
        <taxon>Bacillati</taxon>
        <taxon>Actinomycetota</taxon>
        <taxon>Actinomycetes</taxon>
        <taxon>Mycobacteriales</taxon>
        <taxon>Fodinicola</taxon>
    </lineage>
</organism>
<proteinExistence type="predicted"/>
<reference evidence="1 2" key="1">
    <citation type="journal article" date="2019" name="Int. J. Syst. Evol. Microbiol.">
        <title>The Global Catalogue of Microorganisms (GCM) 10K type strain sequencing project: providing services to taxonomists for standard genome sequencing and annotation.</title>
        <authorList>
            <consortium name="The Broad Institute Genomics Platform"/>
            <consortium name="The Broad Institute Genome Sequencing Center for Infectious Disease"/>
            <person name="Wu L."/>
            <person name="Ma J."/>
        </authorList>
    </citation>
    <scope>NUCLEOTIDE SEQUENCE [LARGE SCALE GENOMIC DNA]</scope>
    <source>
        <strain evidence="1 2">JCM 14718</strain>
    </source>
</reference>
<evidence type="ECO:0000313" key="2">
    <source>
        <dbReference type="Proteomes" id="UP001500618"/>
    </source>
</evidence>
<keyword evidence="2" id="KW-1185">Reference proteome</keyword>
<protein>
    <submittedName>
        <fullName evidence="1">Uncharacterized protein</fullName>
    </submittedName>
</protein>